<evidence type="ECO:0000256" key="5">
    <source>
        <dbReference type="ARBA" id="ARBA00023136"/>
    </source>
</evidence>
<keyword evidence="6" id="KW-0807">Transducer</keyword>
<sequence length="476" mass="52462">MSDVAVLGALARPGPGGTTACSSSRRVLVAHWRAVLAALRLAGVLGCSGWPPRWSRRWTRYGCATLVAFTAARVALFTRQFFLAFKPQVEEARKGLYPGEMSYIFWLDTFNLGMQGLTISLTQVVMLLYSRDVSLLVRAVFLYLHSFPGPRNKNAHRHAAMAWFGANFTFYAVYGMSYTHFTQDDWERVFYILNDLLPHVLIGATQDSFLHIVAANVDLLASVADGVLEHVAALSHLAQSAAPCTCSSTCPAHRGRVPVLLGEQRAARGLLHGLRALRVRYQGVQDVVRATNRAYGGFILLASTTALIGGVAFLYSGVIVVITFAGMLGEYKEPLPFDALDGACALALGTLQTARLLFTCAIGEQMSLESFRISSALQTGLTRHAGIDPRIERELQWFIRQTQMQEIRFGAFDLLYFDLKTMNRIIAAIMSNIVILVQFSALSSGITKCNDWSSSNQPFLNETTPKEASYRRCPTV</sequence>
<evidence type="ECO:0000256" key="3">
    <source>
        <dbReference type="ARBA" id="ARBA00022692"/>
    </source>
</evidence>
<evidence type="ECO:0000313" key="7">
    <source>
        <dbReference type="Proteomes" id="UP000504606"/>
    </source>
</evidence>
<dbReference type="Pfam" id="PF08395">
    <property type="entry name" value="7tm_7"/>
    <property type="match status" value="1"/>
</dbReference>
<dbReference type="GO" id="GO:0007165">
    <property type="term" value="P:signal transduction"/>
    <property type="evidence" value="ECO:0007669"/>
    <property type="project" value="UniProtKB-KW"/>
</dbReference>
<dbReference type="GO" id="GO:0005886">
    <property type="term" value="C:plasma membrane"/>
    <property type="evidence" value="ECO:0007669"/>
    <property type="project" value="UniProtKB-SubCell"/>
</dbReference>
<keyword evidence="2 6" id="KW-1003">Cell membrane</keyword>
<gene>
    <name evidence="8" type="primary">LOC127749173</name>
</gene>
<dbReference type="KEGG" id="foc:127749173"/>
<feature type="transmembrane region" description="Helical" evidence="6">
    <location>
        <begin position="62"/>
        <end position="83"/>
    </location>
</feature>
<feature type="transmembrane region" description="Helical" evidence="6">
    <location>
        <begin position="103"/>
        <end position="129"/>
    </location>
</feature>
<comment type="similarity">
    <text evidence="6">Belongs to the insect chemoreceptor superfamily. Gustatory receptor (GR) family.</text>
</comment>
<proteinExistence type="inferred from homology"/>
<dbReference type="AlphaFoldDB" id="A0A9C6WN81"/>
<comment type="caution">
    <text evidence="6">Lacks conserved residue(s) required for the propagation of feature annotation.</text>
</comment>
<keyword evidence="5 6" id="KW-0472">Membrane</keyword>
<keyword evidence="4 6" id="KW-1133">Transmembrane helix</keyword>
<dbReference type="OrthoDB" id="10663803at2759"/>
<feature type="transmembrane region" description="Helical" evidence="6">
    <location>
        <begin position="425"/>
        <end position="446"/>
    </location>
</feature>
<evidence type="ECO:0000256" key="4">
    <source>
        <dbReference type="ARBA" id="ARBA00022989"/>
    </source>
</evidence>
<keyword evidence="7" id="KW-1185">Reference proteome</keyword>
<comment type="subcellular location">
    <subcellularLocation>
        <location evidence="1 6">Cell membrane</location>
        <topology evidence="1 6">Multi-pass membrane protein</topology>
    </subcellularLocation>
</comment>
<dbReference type="RefSeq" id="XP_052122267.1">
    <property type="nucleotide sequence ID" value="XM_052266307.1"/>
</dbReference>
<protein>
    <recommendedName>
        <fullName evidence="6">Gustatory receptor</fullName>
    </recommendedName>
</protein>
<evidence type="ECO:0000313" key="8">
    <source>
        <dbReference type="RefSeq" id="XP_052122267.1"/>
    </source>
</evidence>
<evidence type="ECO:0000256" key="6">
    <source>
        <dbReference type="RuleBase" id="RU363108"/>
    </source>
</evidence>
<comment type="function">
    <text evidence="6">Gustatory receptor which mediates acceptance or avoidance behavior, depending on its substrates.</text>
</comment>
<organism evidence="7 8">
    <name type="scientific">Frankliniella occidentalis</name>
    <name type="common">Western flower thrips</name>
    <name type="synonym">Euthrips occidentalis</name>
    <dbReference type="NCBI Taxonomy" id="133901"/>
    <lineage>
        <taxon>Eukaryota</taxon>
        <taxon>Metazoa</taxon>
        <taxon>Ecdysozoa</taxon>
        <taxon>Arthropoda</taxon>
        <taxon>Hexapoda</taxon>
        <taxon>Insecta</taxon>
        <taxon>Pterygota</taxon>
        <taxon>Neoptera</taxon>
        <taxon>Paraneoptera</taxon>
        <taxon>Thysanoptera</taxon>
        <taxon>Terebrantia</taxon>
        <taxon>Thripoidea</taxon>
        <taxon>Thripidae</taxon>
        <taxon>Frankliniella</taxon>
    </lineage>
</organism>
<name>A0A9C6WN81_FRAOC</name>
<keyword evidence="6" id="KW-0675">Receptor</keyword>
<dbReference type="GeneID" id="127749173"/>
<accession>A0A9C6WN81</accession>
<dbReference type="InterPro" id="IPR013604">
    <property type="entry name" value="7TM_chemorcpt"/>
</dbReference>
<reference evidence="8" key="1">
    <citation type="submission" date="2025-08" db="UniProtKB">
        <authorList>
            <consortium name="RefSeq"/>
        </authorList>
    </citation>
    <scope>IDENTIFICATION</scope>
    <source>
        <tissue evidence="8">Whole organism</tissue>
    </source>
</reference>
<feature type="transmembrane region" description="Helical" evidence="6">
    <location>
        <begin position="298"/>
        <end position="327"/>
    </location>
</feature>
<dbReference type="Proteomes" id="UP000504606">
    <property type="component" value="Unplaced"/>
</dbReference>
<dbReference type="GO" id="GO:0050909">
    <property type="term" value="P:sensory perception of taste"/>
    <property type="evidence" value="ECO:0007669"/>
    <property type="project" value="InterPro"/>
</dbReference>
<keyword evidence="3 6" id="KW-0812">Transmembrane</keyword>
<evidence type="ECO:0000256" key="2">
    <source>
        <dbReference type="ARBA" id="ARBA00022475"/>
    </source>
</evidence>
<evidence type="ECO:0000256" key="1">
    <source>
        <dbReference type="ARBA" id="ARBA00004651"/>
    </source>
</evidence>